<protein>
    <submittedName>
        <fullName evidence="3">SAM-dependent methyltransferase</fullName>
    </submittedName>
</protein>
<evidence type="ECO:0000313" key="5">
    <source>
        <dbReference type="Proteomes" id="UP000466894"/>
    </source>
</evidence>
<dbReference type="InterPro" id="IPR029063">
    <property type="entry name" value="SAM-dependent_MTases_sf"/>
</dbReference>
<evidence type="ECO:0000313" key="4">
    <source>
        <dbReference type="Proteomes" id="UP000192374"/>
    </source>
</evidence>
<keyword evidence="4" id="KW-1185">Reference proteome</keyword>
<accession>A0A7I7PJI9</accession>
<gene>
    <name evidence="3" type="ORF">BST37_08895</name>
    <name evidence="2" type="ORF">MNVI_40530</name>
</gene>
<dbReference type="CDD" id="cd02440">
    <property type="entry name" value="AdoMet_MTases"/>
    <property type="match status" value="1"/>
</dbReference>
<name>A0A7I7PJI9_9MYCO</name>
<dbReference type="AlphaFoldDB" id="A0A7I7PJI9"/>
<evidence type="ECO:0000313" key="2">
    <source>
        <dbReference type="EMBL" id="BBY08735.1"/>
    </source>
</evidence>
<dbReference type="GO" id="GO:0032259">
    <property type="term" value="P:methylation"/>
    <property type="evidence" value="ECO:0007669"/>
    <property type="project" value="UniProtKB-KW"/>
</dbReference>
<reference evidence="2 5" key="2">
    <citation type="journal article" date="2019" name="Emerg. Microbes Infect.">
        <title>Comprehensive subspecies identification of 175 nontuberculous mycobacteria species based on 7547 genomic profiles.</title>
        <authorList>
            <person name="Matsumoto Y."/>
            <person name="Kinjo T."/>
            <person name="Motooka D."/>
            <person name="Nabeya D."/>
            <person name="Jung N."/>
            <person name="Uechi K."/>
            <person name="Horii T."/>
            <person name="Iida T."/>
            <person name="Fujita J."/>
            <person name="Nakamura S."/>
        </authorList>
    </citation>
    <scope>NUCLEOTIDE SEQUENCE [LARGE SCALE GENOMIC DNA]</scope>
    <source>
        <strain evidence="2 5">JCM 16367</strain>
    </source>
</reference>
<dbReference type="GO" id="GO:0008757">
    <property type="term" value="F:S-adenosylmethionine-dependent methyltransferase activity"/>
    <property type="evidence" value="ECO:0007669"/>
    <property type="project" value="InterPro"/>
</dbReference>
<feature type="domain" description="Methyltransferase type 11" evidence="1">
    <location>
        <begin position="54"/>
        <end position="147"/>
    </location>
</feature>
<dbReference type="InterPro" id="IPR013216">
    <property type="entry name" value="Methyltransf_11"/>
</dbReference>
<dbReference type="OrthoDB" id="9795634at2"/>
<reference evidence="3 4" key="1">
    <citation type="submission" date="2017-02" db="EMBL/GenBank/DDBJ databases">
        <title>The new phylogeny of genus Mycobacterium.</title>
        <authorList>
            <person name="Tortoli E."/>
            <person name="Trovato A."/>
            <person name="Cirillo D.M."/>
        </authorList>
    </citation>
    <scope>NUCLEOTIDE SEQUENCE [LARGE SCALE GENOMIC DNA]</scope>
    <source>
        <strain evidence="3 4">DSM 45145</strain>
    </source>
</reference>
<evidence type="ECO:0000259" key="1">
    <source>
        <dbReference type="Pfam" id="PF08241"/>
    </source>
</evidence>
<dbReference type="KEGG" id="mnv:MNVI_40530"/>
<dbReference type="PANTHER" id="PTHR43591">
    <property type="entry name" value="METHYLTRANSFERASE"/>
    <property type="match status" value="1"/>
</dbReference>
<dbReference type="Pfam" id="PF08241">
    <property type="entry name" value="Methyltransf_11"/>
    <property type="match status" value="1"/>
</dbReference>
<dbReference type="Proteomes" id="UP000192374">
    <property type="component" value="Unassembled WGS sequence"/>
</dbReference>
<dbReference type="Gene3D" id="3.40.50.150">
    <property type="entry name" value="Vaccinia Virus protein VP39"/>
    <property type="match status" value="1"/>
</dbReference>
<reference evidence="2" key="3">
    <citation type="submission" date="2020-02" db="EMBL/GenBank/DDBJ databases">
        <authorList>
            <person name="Matsumoto Y."/>
            <person name="Motooka D."/>
            <person name="Nakamura S."/>
        </authorList>
    </citation>
    <scope>NUCLEOTIDE SEQUENCE</scope>
    <source>
        <strain evidence="2">JCM 16367</strain>
    </source>
</reference>
<dbReference type="EMBL" id="AP022583">
    <property type="protein sequence ID" value="BBY08735.1"/>
    <property type="molecule type" value="Genomic_DNA"/>
</dbReference>
<dbReference type="SUPFAM" id="SSF53335">
    <property type="entry name" value="S-adenosyl-L-methionine-dependent methyltransferases"/>
    <property type="match status" value="1"/>
</dbReference>
<dbReference type="PANTHER" id="PTHR43591:SF24">
    <property type="entry name" value="2-METHOXY-6-POLYPRENYL-1,4-BENZOQUINOL METHYLASE, MITOCHONDRIAL"/>
    <property type="match status" value="1"/>
</dbReference>
<proteinExistence type="predicted"/>
<dbReference type="RefSeq" id="WP_083087335.1">
    <property type="nucleotide sequence ID" value="NZ_AP022583.1"/>
</dbReference>
<sequence length="285" mass="30663">MSIDTPAGAEHAVATTHRAVWAMGDYALMAEEVMAPLGPLLVAATGIGPGDRVLDVAAGSGNVSIPAAKVGAEVVASDLTPELLHRAQTRAVEQELSIECREANAEALPFADGAFNRVVSAIGVMFAPRHQRAADELVRVCRPGGRIGLISWTPEGFFGQMLAAIRPYRPTLDPTVPLAALWGREDYVAGLLGQRVSEISARRGMLTVDRFDSPESVHEYFKHHYGPTINAYRNIADNPVLVESLDTQLVELAQRHMSKGVMQWEYLVVVASKWCPTGNAGSARA</sequence>
<dbReference type="Proteomes" id="UP000466894">
    <property type="component" value="Chromosome"/>
</dbReference>
<keyword evidence="3" id="KW-0489">Methyltransferase</keyword>
<dbReference type="EMBL" id="MVIC01000011">
    <property type="protein sequence ID" value="ORB15655.1"/>
    <property type="molecule type" value="Genomic_DNA"/>
</dbReference>
<organism evidence="2 5">
    <name type="scientific">Mycobacterium noviomagense</name>
    <dbReference type="NCBI Taxonomy" id="459858"/>
    <lineage>
        <taxon>Bacteria</taxon>
        <taxon>Bacillati</taxon>
        <taxon>Actinomycetota</taxon>
        <taxon>Actinomycetes</taxon>
        <taxon>Mycobacteriales</taxon>
        <taxon>Mycobacteriaceae</taxon>
        <taxon>Mycobacterium</taxon>
    </lineage>
</organism>
<evidence type="ECO:0000313" key="3">
    <source>
        <dbReference type="EMBL" id="ORB15655.1"/>
    </source>
</evidence>
<keyword evidence="3" id="KW-0808">Transferase</keyword>